<evidence type="ECO:0000256" key="2">
    <source>
        <dbReference type="ARBA" id="ARBA00006275"/>
    </source>
</evidence>
<feature type="signal peptide" evidence="6">
    <location>
        <begin position="1"/>
        <end position="26"/>
    </location>
</feature>
<dbReference type="InterPro" id="IPR012944">
    <property type="entry name" value="SusD_RagB_dom"/>
</dbReference>
<dbReference type="Gene3D" id="1.25.40.390">
    <property type="match status" value="1"/>
</dbReference>
<name>A0ABT9BED5_9BACT</name>
<dbReference type="SUPFAM" id="SSF48452">
    <property type="entry name" value="TPR-like"/>
    <property type="match status" value="1"/>
</dbReference>
<reference evidence="9" key="1">
    <citation type="submission" date="2023-07" db="EMBL/GenBank/DDBJ databases">
        <authorList>
            <person name="Kim M.K."/>
        </authorList>
    </citation>
    <scope>NUCLEOTIDE SEQUENCE</scope>
    <source>
        <strain evidence="9">ASUV-10-1</strain>
    </source>
</reference>
<comment type="caution">
    <text evidence="9">The sequence shown here is derived from an EMBL/GenBank/DDBJ whole genome shotgun (WGS) entry which is preliminary data.</text>
</comment>
<dbReference type="InterPro" id="IPR033985">
    <property type="entry name" value="SusD-like_N"/>
</dbReference>
<dbReference type="CDD" id="cd08977">
    <property type="entry name" value="SusD"/>
    <property type="match status" value="1"/>
</dbReference>
<evidence type="ECO:0000313" key="9">
    <source>
        <dbReference type="EMBL" id="MDO7876636.1"/>
    </source>
</evidence>
<proteinExistence type="inferred from homology"/>
<dbReference type="InterPro" id="IPR011990">
    <property type="entry name" value="TPR-like_helical_dom_sf"/>
</dbReference>
<accession>A0ABT9BED5</accession>
<evidence type="ECO:0000259" key="8">
    <source>
        <dbReference type="Pfam" id="PF14322"/>
    </source>
</evidence>
<feature type="domain" description="RagB/SusD" evidence="7">
    <location>
        <begin position="365"/>
        <end position="448"/>
    </location>
</feature>
<dbReference type="Proteomes" id="UP001176429">
    <property type="component" value="Unassembled WGS sequence"/>
</dbReference>
<evidence type="ECO:0000313" key="10">
    <source>
        <dbReference type="Proteomes" id="UP001176429"/>
    </source>
</evidence>
<keyword evidence="10" id="KW-1185">Reference proteome</keyword>
<organism evidence="9 10">
    <name type="scientific">Hymenobacter aranciens</name>
    <dbReference type="NCBI Taxonomy" id="3063996"/>
    <lineage>
        <taxon>Bacteria</taxon>
        <taxon>Pseudomonadati</taxon>
        <taxon>Bacteroidota</taxon>
        <taxon>Cytophagia</taxon>
        <taxon>Cytophagales</taxon>
        <taxon>Hymenobacteraceae</taxon>
        <taxon>Hymenobacter</taxon>
    </lineage>
</organism>
<dbReference type="EMBL" id="JAUQSY010000012">
    <property type="protein sequence ID" value="MDO7876636.1"/>
    <property type="molecule type" value="Genomic_DNA"/>
</dbReference>
<dbReference type="Pfam" id="PF14322">
    <property type="entry name" value="SusD-like_3"/>
    <property type="match status" value="1"/>
</dbReference>
<keyword evidence="3 6" id="KW-0732">Signal</keyword>
<feature type="chain" id="PRO_5045762491" evidence="6">
    <location>
        <begin position="27"/>
        <end position="482"/>
    </location>
</feature>
<evidence type="ECO:0000256" key="3">
    <source>
        <dbReference type="ARBA" id="ARBA00022729"/>
    </source>
</evidence>
<feature type="domain" description="SusD-like N-terminal" evidence="8">
    <location>
        <begin position="98"/>
        <end position="243"/>
    </location>
</feature>
<comment type="subcellular location">
    <subcellularLocation>
        <location evidence="1">Cell outer membrane</location>
    </subcellularLocation>
</comment>
<sequence length="482" mass="52590">MSTYSSNLLKRLLLGTMLLGSISACEVITQDPPIALTPDQAFGDADRIGKSAVGMYDGLQNLEFLGGRALIYGDVRSDDTALSPYFNTVADPAALLANNAYARDAWTGGYRTIFGVNYFLDRLAENTGKTTAALEAQYIAEGKYIRALTYFHLLNLYAQPYNFTANASHPGLPMPLKASADVVQAFAPEQQLARSSVAEVYTQIIKDLTESIAGLPETSTDDFARVGRATKDASRALLSRVYLYQGNYTAAAASAAEIINGGRHSLEASPATPFTDGSYNSNTESIFSVAHNTADNPNTNNALGQHYGPDNRADIWVTPYARIDASLFPATDLRRTELLTSEGNIPAATERVYTLKYSNSSFDYAPISRYAEVLLNRAEALAQLDAGVSGDAITLLNQVRDRSNPTAAPAYAATDFADKQALIDAILLERRLELAFEGHRYYDLLRYRRNPPRVNYGEDKAVFPIPLIDLQQDPNLVPNPGY</sequence>
<evidence type="ECO:0000256" key="5">
    <source>
        <dbReference type="ARBA" id="ARBA00023237"/>
    </source>
</evidence>
<evidence type="ECO:0000256" key="1">
    <source>
        <dbReference type="ARBA" id="ARBA00004442"/>
    </source>
</evidence>
<protein>
    <submittedName>
        <fullName evidence="9">RagB/SusD family nutrient uptake outer membrane protein</fullName>
    </submittedName>
</protein>
<keyword evidence="4" id="KW-0472">Membrane</keyword>
<evidence type="ECO:0000256" key="4">
    <source>
        <dbReference type="ARBA" id="ARBA00023136"/>
    </source>
</evidence>
<keyword evidence="5" id="KW-0998">Cell outer membrane</keyword>
<dbReference type="Pfam" id="PF07980">
    <property type="entry name" value="SusD_RagB"/>
    <property type="match status" value="1"/>
</dbReference>
<dbReference type="RefSeq" id="WP_305008008.1">
    <property type="nucleotide sequence ID" value="NZ_JAUQSY010000012.1"/>
</dbReference>
<evidence type="ECO:0000256" key="6">
    <source>
        <dbReference type="SAM" id="SignalP"/>
    </source>
</evidence>
<gene>
    <name evidence="9" type="ORF">Q5H93_17960</name>
</gene>
<comment type="similarity">
    <text evidence="2">Belongs to the SusD family.</text>
</comment>
<evidence type="ECO:0000259" key="7">
    <source>
        <dbReference type="Pfam" id="PF07980"/>
    </source>
</evidence>